<feature type="region of interest" description="Disordered" evidence="1">
    <location>
        <begin position="265"/>
        <end position="284"/>
    </location>
</feature>
<dbReference type="AlphaFoldDB" id="A0A6I4P6C3"/>
<keyword evidence="5" id="KW-1185">Reference proteome</keyword>
<feature type="compositionally biased region" description="Low complexity" evidence="1">
    <location>
        <begin position="364"/>
        <end position="375"/>
    </location>
</feature>
<keyword evidence="2" id="KW-0812">Transmembrane</keyword>
<reference evidence="4 5" key="1">
    <citation type="submission" date="2019-12" db="EMBL/GenBank/DDBJ databases">
        <authorList>
            <person name="Kim Y.S."/>
        </authorList>
    </citation>
    <scope>NUCLEOTIDE SEQUENCE [LARGE SCALE GENOMIC DNA]</scope>
    <source>
        <strain evidence="4 5">MMS17-SY077</strain>
    </source>
</reference>
<dbReference type="EMBL" id="WSTA01000049">
    <property type="protein sequence ID" value="MWB99137.1"/>
    <property type="molecule type" value="Genomic_DNA"/>
</dbReference>
<feature type="signal peptide" evidence="3">
    <location>
        <begin position="1"/>
        <end position="22"/>
    </location>
</feature>
<evidence type="ECO:0000256" key="2">
    <source>
        <dbReference type="SAM" id="Phobius"/>
    </source>
</evidence>
<feature type="region of interest" description="Disordered" evidence="1">
    <location>
        <begin position="330"/>
        <end position="401"/>
    </location>
</feature>
<evidence type="ECO:0000313" key="4">
    <source>
        <dbReference type="EMBL" id="MWB99137.1"/>
    </source>
</evidence>
<keyword evidence="3" id="KW-0732">Signal</keyword>
<gene>
    <name evidence="4" type="ORF">GB864_11340</name>
</gene>
<protein>
    <submittedName>
        <fullName evidence="4">Uncharacterized protein</fullName>
    </submittedName>
</protein>
<dbReference type="RefSeq" id="WP_160425105.1">
    <property type="nucleotide sequence ID" value="NZ_WSTA01000049.1"/>
</dbReference>
<evidence type="ECO:0000256" key="3">
    <source>
        <dbReference type="SAM" id="SignalP"/>
    </source>
</evidence>
<evidence type="ECO:0000313" key="5">
    <source>
        <dbReference type="Proteomes" id="UP000438182"/>
    </source>
</evidence>
<feature type="transmembrane region" description="Helical" evidence="2">
    <location>
        <begin position="302"/>
        <end position="325"/>
    </location>
</feature>
<feature type="compositionally biased region" description="Acidic residues" evidence="1">
    <location>
        <begin position="353"/>
        <end position="363"/>
    </location>
</feature>
<dbReference type="Proteomes" id="UP000438182">
    <property type="component" value="Unassembled WGS sequence"/>
</dbReference>
<accession>A0A6I4P6C3</accession>
<organism evidence="4 5">
    <name type="scientific">Agromyces seonyuensis</name>
    <dbReference type="NCBI Taxonomy" id="2662446"/>
    <lineage>
        <taxon>Bacteria</taxon>
        <taxon>Bacillati</taxon>
        <taxon>Actinomycetota</taxon>
        <taxon>Actinomycetes</taxon>
        <taxon>Micrococcales</taxon>
        <taxon>Microbacteriaceae</taxon>
        <taxon>Agromyces</taxon>
    </lineage>
</organism>
<feature type="compositionally biased region" description="Acidic residues" evidence="1">
    <location>
        <begin position="271"/>
        <end position="284"/>
    </location>
</feature>
<comment type="caution">
    <text evidence="4">The sequence shown here is derived from an EMBL/GenBank/DDBJ whole genome shotgun (WGS) entry which is preliminary data.</text>
</comment>
<keyword evidence="2" id="KW-1133">Transmembrane helix</keyword>
<evidence type="ECO:0000256" key="1">
    <source>
        <dbReference type="SAM" id="MobiDB-lite"/>
    </source>
</evidence>
<proteinExistence type="predicted"/>
<keyword evidence="2" id="KW-0472">Membrane</keyword>
<name>A0A6I4P6C3_9MICO</name>
<feature type="chain" id="PRO_5026273711" evidence="3">
    <location>
        <begin position="23"/>
        <end position="401"/>
    </location>
</feature>
<sequence length="401" mass="41560">MRTLTAIAALALALAGFGQASAAAAVFPRTAETAPAYHYSLEFDGTTTETVYGAPLQVRLIGEWITSLSYAPNPVLSSPTTGDVPIVITHDTTQVLGGERMAFDTNLYRADGQPWPVGEFDFTVALDGFDYETGAPIRMTTSSSMHAVVAPSGLKLTLDWQDLGADDETVLLRPGVWGDASQPLTGEISVVITAPDGSTVFERHDAESIWPTFAWRPPQPNVDYTATVSFTTSDESASLFENPEPQPWTITSPEWAVPVVPVAAPSVAPEPEPEPASESTEEDVAPVVAVEQTGASEESGTWSLAAILTGAAGGAILVLAIGFAIRGITGRRGRRSESDPAGGGEPAPTADAAAEDALAEDSAEAPVAESSVAESGTDAPVAASEPDAETGNVPLGEPSRA</sequence>